<dbReference type="FunFam" id="3.40.50.10880:FF:000005">
    <property type="entry name" value="DUF89-domain-containing protein"/>
    <property type="match status" value="1"/>
</dbReference>
<evidence type="ECO:0000256" key="1">
    <source>
        <dbReference type="ARBA" id="ARBA00000807"/>
    </source>
</evidence>
<keyword evidence="5 10" id="KW-0479">Metal-binding</keyword>
<dbReference type="SUPFAM" id="SSF111321">
    <property type="entry name" value="AF1104-like"/>
    <property type="match status" value="1"/>
</dbReference>
<dbReference type="GO" id="GO:0006974">
    <property type="term" value="P:DNA damage response"/>
    <property type="evidence" value="ECO:0007669"/>
    <property type="project" value="TreeGrafter"/>
</dbReference>
<evidence type="ECO:0000256" key="2">
    <source>
        <dbReference type="ARBA" id="ARBA00001326"/>
    </source>
</evidence>
<evidence type="ECO:0000313" key="14">
    <source>
        <dbReference type="RefSeq" id="XP_017037056.1"/>
    </source>
</evidence>
<dbReference type="OrthoDB" id="541375at2759"/>
<dbReference type="GO" id="GO:0046872">
    <property type="term" value="F:metal ion binding"/>
    <property type="evidence" value="ECO:0007669"/>
    <property type="project" value="UniProtKB-UniRule"/>
</dbReference>
<reference evidence="13" key="1">
    <citation type="submission" date="2025-05" db="UniProtKB">
        <authorList>
            <consortium name="RefSeq"/>
        </authorList>
    </citation>
    <scope>NUCLEOTIDE SEQUENCE [LARGE SCALE GENOMIC DNA]</scope>
    <source>
        <strain evidence="13">14028-0561.14</strain>
    </source>
</reference>
<dbReference type="PANTHER" id="PTHR12260">
    <property type="entry name" value="DAMAGE-CONTROL PHOSPHATASE ARMT1"/>
    <property type="match status" value="1"/>
</dbReference>
<dbReference type="GO" id="GO:0005634">
    <property type="term" value="C:nucleus"/>
    <property type="evidence" value="ECO:0007669"/>
    <property type="project" value="TreeGrafter"/>
</dbReference>
<dbReference type="GO" id="GO:0016462">
    <property type="term" value="F:pyrophosphatase activity"/>
    <property type="evidence" value="ECO:0007669"/>
    <property type="project" value="UniProtKB-ARBA"/>
</dbReference>
<feature type="domain" description="Damage-control phosphatase ARMT1-like metal-binding" evidence="12">
    <location>
        <begin position="69"/>
        <end position="449"/>
    </location>
</feature>
<evidence type="ECO:0000256" key="7">
    <source>
        <dbReference type="ARBA" id="ARBA00023211"/>
    </source>
</evidence>
<reference evidence="14" key="2">
    <citation type="submission" date="2025-08" db="UniProtKB">
        <authorList>
            <consortium name="RefSeq"/>
        </authorList>
    </citation>
    <scope>IDENTIFICATION</scope>
    <source>
        <strain evidence="14">14028-0561.14</strain>
        <tissue evidence="14">Whole fly</tissue>
    </source>
</reference>
<feature type="region of interest" description="Disordered" evidence="11">
    <location>
        <begin position="1"/>
        <end position="32"/>
    </location>
</feature>
<dbReference type="GO" id="GO:0032259">
    <property type="term" value="P:methylation"/>
    <property type="evidence" value="ECO:0007669"/>
    <property type="project" value="UniProtKB-KW"/>
</dbReference>
<dbReference type="Pfam" id="PF01937">
    <property type="entry name" value="ARMT1-like_dom"/>
    <property type="match status" value="1"/>
</dbReference>
<comment type="catalytic activity">
    <reaction evidence="1 10">
        <text>L-glutamyl-[protein] + S-adenosyl-L-methionine = [protein]-L-glutamate 5-O-methyl ester + S-adenosyl-L-homocysteine</text>
        <dbReference type="Rhea" id="RHEA:24452"/>
        <dbReference type="Rhea" id="RHEA-COMP:10208"/>
        <dbReference type="Rhea" id="RHEA-COMP:10311"/>
        <dbReference type="ChEBI" id="CHEBI:29973"/>
        <dbReference type="ChEBI" id="CHEBI:57856"/>
        <dbReference type="ChEBI" id="CHEBI:59789"/>
        <dbReference type="ChEBI" id="CHEBI:82795"/>
    </reaction>
</comment>
<organism evidence="13 14">
    <name type="scientific">Drosophila kikkawai</name>
    <name type="common">Fruit fly</name>
    <dbReference type="NCBI Taxonomy" id="30033"/>
    <lineage>
        <taxon>Eukaryota</taxon>
        <taxon>Metazoa</taxon>
        <taxon>Ecdysozoa</taxon>
        <taxon>Arthropoda</taxon>
        <taxon>Hexapoda</taxon>
        <taxon>Insecta</taxon>
        <taxon>Pterygota</taxon>
        <taxon>Neoptera</taxon>
        <taxon>Endopterygota</taxon>
        <taxon>Diptera</taxon>
        <taxon>Brachycera</taxon>
        <taxon>Muscomorpha</taxon>
        <taxon>Ephydroidea</taxon>
        <taxon>Drosophilidae</taxon>
        <taxon>Drosophila</taxon>
        <taxon>Sophophora</taxon>
    </lineage>
</organism>
<evidence type="ECO:0000256" key="10">
    <source>
        <dbReference type="RuleBase" id="RU367030"/>
    </source>
</evidence>
<dbReference type="InterPro" id="IPR002791">
    <property type="entry name" value="ARMT1-like_metal-bd"/>
</dbReference>
<dbReference type="GO" id="GO:0051998">
    <property type="term" value="F:protein carboxyl O-methyltransferase activity"/>
    <property type="evidence" value="ECO:0007669"/>
    <property type="project" value="UniProtKB-UniRule"/>
</dbReference>
<keyword evidence="10" id="KW-0489">Methyltransferase</keyword>
<dbReference type="InterPro" id="IPR036075">
    <property type="entry name" value="ARMT-1-like_metal-bd_sf"/>
</dbReference>
<accession>A0A6P4JN32</accession>
<dbReference type="GO" id="GO:0030643">
    <property type="term" value="P:intracellular phosphate ion homeostasis"/>
    <property type="evidence" value="ECO:0007669"/>
    <property type="project" value="UniProtKB-ARBA"/>
</dbReference>
<feature type="compositionally biased region" description="Basic and acidic residues" evidence="11">
    <location>
        <begin position="7"/>
        <end position="30"/>
    </location>
</feature>
<evidence type="ECO:0000256" key="6">
    <source>
        <dbReference type="ARBA" id="ARBA00022801"/>
    </source>
</evidence>
<protein>
    <recommendedName>
        <fullName evidence="10">Sugar phosphate phosphatase</fullName>
        <ecNumber evidence="10">2.1.1.-</ecNumber>
        <ecNumber evidence="10">3.1.3.-</ecNumber>
    </recommendedName>
</protein>
<evidence type="ECO:0000256" key="8">
    <source>
        <dbReference type="ARBA" id="ARBA00045980"/>
    </source>
</evidence>
<proteinExistence type="inferred from homology"/>
<dbReference type="AlphaFoldDB" id="A0A6P4JN32"/>
<keyword evidence="7 10" id="KW-0464">Manganese</keyword>
<keyword evidence="10" id="KW-0808">Transferase</keyword>
<dbReference type="PANTHER" id="PTHR12260:SF6">
    <property type="entry name" value="DAMAGE-CONTROL PHOSPHATASE ARMT1"/>
    <property type="match status" value="1"/>
</dbReference>
<evidence type="ECO:0000259" key="12">
    <source>
        <dbReference type="Pfam" id="PF01937"/>
    </source>
</evidence>
<dbReference type="Proteomes" id="UP001652661">
    <property type="component" value="Chromosome 2R"/>
</dbReference>
<dbReference type="FunFam" id="1.20.930.60:FF:000002">
    <property type="entry name" value="Protein-glutamate O-methyltransferase C1393.13"/>
    <property type="match status" value="1"/>
</dbReference>
<keyword evidence="6 10" id="KW-0378">Hydrolase</keyword>
<dbReference type="GeneID" id="108085093"/>
<evidence type="ECO:0000313" key="13">
    <source>
        <dbReference type="Proteomes" id="UP001652661"/>
    </source>
</evidence>
<keyword evidence="13" id="KW-1185">Reference proteome</keyword>
<keyword evidence="4" id="KW-0533">Nickel</keyword>
<evidence type="ECO:0000256" key="3">
    <source>
        <dbReference type="ARBA" id="ARBA00009519"/>
    </source>
</evidence>
<evidence type="ECO:0000256" key="9">
    <source>
        <dbReference type="ARBA" id="ARBA00048809"/>
    </source>
</evidence>
<name>A0A6P4JN32_DROKI</name>
<comment type="catalytic activity">
    <reaction evidence="9 10">
        <text>beta-D-fructose 6-phosphate = dihydroxyacetone + D-glyceraldehyde 3-phosphate</text>
        <dbReference type="Rhea" id="RHEA:28002"/>
        <dbReference type="ChEBI" id="CHEBI:16016"/>
        <dbReference type="ChEBI" id="CHEBI:57634"/>
        <dbReference type="ChEBI" id="CHEBI:59776"/>
    </reaction>
</comment>
<gene>
    <name evidence="14" type="primary">LOC108085093</name>
</gene>
<comment type="cofactor">
    <cofactor evidence="10">
        <name>Mn(2+)</name>
        <dbReference type="ChEBI" id="CHEBI:29035"/>
    </cofactor>
    <cofactor evidence="10">
        <name>Ni(2+)</name>
        <dbReference type="ChEBI" id="CHEBI:49786"/>
    </cofactor>
</comment>
<comment type="function">
    <text evidence="8 10">Metal-dependent phosphatase that shows phosphatase activity against several substrates, including fructose-1-phosphate and fructose-6-phosphate. Its preference for fructose-1-phosphate, a strong glycating agent that causes DNA damage rather than a canonical yeast metabolite, suggests a damage-control function in hexose phosphate metabolism. Has also been shown to have O-methyltransferase activity that methylates glutamate residues of target proteins to form gamma-glutamyl methyl ester residues. Possibly methylates PCNA, suggesting it is involved in the DNA damage response.</text>
</comment>
<comment type="catalytic activity">
    <reaction evidence="2 10">
        <text>beta-D-fructose 1-phosphate + H2O = D-fructose + phosphate</text>
        <dbReference type="Rhea" id="RHEA:35603"/>
        <dbReference type="ChEBI" id="CHEBI:15377"/>
        <dbReference type="ChEBI" id="CHEBI:37721"/>
        <dbReference type="ChEBI" id="CHEBI:43474"/>
        <dbReference type="ChEBI" id="CHEBI:138881"/>
    </reaction>
</comment>
<dbReference type="InterPro" id="IPR039763">
    <property type="entry name" value="ARMT1"/>
</dbReference>
<dbReference type="EC" id="2.1.1.-" evidence="10"/>
<evidence type="ECO:0000256" key="11">
    <source>
        <dbReference type="SAM" id="MobiDB-lite"/>
    </source>
</evidence>
<dbReference type="GO" id="GO:0016791">
    <property type="term" value="F:phosphatase activity"/>
    <property type="evidence" value="ECO:0007669"/>
    <property type="project" value="TreeGrafter"/>
</dbReference>
<evidence type="ECO:0000256" key="4">
    <source>
        <dbReference type="ARBA" id="ARBA00022596"/>
    </source>
</evidence>
<comment type="similarity">
    <text evidence="3 10">Belongs to the damage-control phosphatase family. Sugar phosphate phosphatase III subfamily.</text>
</comment>
<evidence type="ECO:0000256" key="5">
    <source>
        <dbReference type="ARBA" id="ARBA00022723"/>
    </source>
</evidence>
<comment type="domain">
    <text evidence="10">Subfamily III proteins have a conserved RTxK motif about 40-50 residues from the C-terminus; the threonine may be replaced by serine or cysteine.</text>
</comment>
<dbReference type="Gene3D" id="1.20.930.60">
    <property type="match status" value="1"/>
</dbReference>
<dbReference type="Gene3D" id="3.40.50.10880">
    <property type="entry name" value="Uncharacterised protein PF01937, DUF89, domain 3"/>
    <property type="match status" value="1"/>
</dbReference>
<dbReference type="RefSeq" id="XP_017037056.1">
    <property type="nucleotide sequence ID" value="XM_017181567.3"/>
</dbReference>
<sequence>MTPMESSSKDNDAEADPSTKNEAPPKESKLPRSIQTAFDAKYNIVDLQTPLNAFMSGQYKRSFAYHSLRNRLPVVLTNVIDTMTREKTELVAQYASNDFEKAARDELKTIIGLISQLKYELQTDKAFHNFKGAEPDQDDWNNFLGDLPSGERTFYRGCSLHAECYLYRKLYSFVENSIFLKGYDYFAKIKEQALTGSMDDVLALTKYTRRPERTPKFFGELLKINLWSNCNDAASDPEAAAQMLNLRVLKDVEATNEYVLVDHAAEIWRCLTTGNLKKPQQVDFILDNAGYELFSDLILAEYMVEQGMATKVRFHVKAHPWFVTDVTERDFKWTLEYLSQHADYIISLLGKKFMQFLDEGKFELAPISHFWTSPHAFCSMAQTDPELYSSLQLSKLVVFKGELNYRKLLQDVCWASTLELSTCLRGFLPSNICVLRRVKSEIVSGLAEGSSQALASKDPHWMVSGSYGLIQFVDGAREFGY</sequence>
<dbReference type="EC" id="3.1.3.-" evidence="10"/>